<keyword evidence="1" id="KW-0418">Kinase</keyword>
<dbReference type="GeneID" id="31892101"/>
<dbReference type="InterPro" id="IPR036890">
    <property type="entry name" value="HATPase_C_sf"/>
</dbReference>
<sequence>MAPVTIKTEAAVINGMPDKRLFWSIISDYDLRTGLCELVDNALDLWVLNNQSRELTIDVELDVERQLIAVQDDAGGVTEGDLRLLIAPGGSRNAPDADIIGVFGVGSKRAGVALGQRVEIRTRHKKQGSFELDVTEDWLRSPSWDLASYTIPDIAPNTTRVDISALRRTFNEVDVADLKCHLSETYSWFLNEGCVIRVNGEALSPTTFNHWAYPPKYLPQEANFTVRVDDVGDVQVTVTAGLIQDRHPGTENYGAYFYCNRRLIVKELKTREVGYFVSGEAGVPHPDASLARVIIQLQGPARAMPWNSSKSAINPSHPAFQQIRPTVIQLNSFFSSLSRRTKADWPNEVSKYTSGSVEPIEPADLGTHKRLVLPPLPRVHMSQTEHLKTRNKGVINRQPWTLGLVEAMGAIDVIARQRFDTGNRMALILLDSNFEIALKEFIVHRADLFPTRTYTDTYIASLFQNRQRVLADVTGKVAIPQAHVDKAKHYYLMRNKLIHERATVGITEADVKTYRATIEVVLKILFGLKF</sequence>
<dbReference type="GO" id="GO:0016301">
    <property type="term" value="F:kinase activity"/>
    <property type="evidence" value="ECO:0007669"/>
    <property type="project" value="UniProtKB-KW"/>
</dbReference>
<dbReference type="EMBL" id="CCNB01000027">
    <property type="protein sequence ID" value="CDX41405.1"/>
    <property type="molecule type" value="Genomic_DNA"/>
</dbReference>
<dbReference type="Pfam" id="PF13589">
    <property type="entry name" value="HATPase_c_3"/>
    <property type="match status" value="1"/>
</dbReference>
<name>A0A090GNW3_MESPL</name>
<keyword evidence="1" id="KW-0808">Transferase</keyword>
<proteinExistence type="predicted"/>
<reference evidence="1 2" key="1">
    <citation type="submission" date="2014-08" db="EMBL/GenBank/DDBJ databases">
        <authorList>
            <person name="Moulin Lionel"/>
        </authorList>
    </citation>
    <scope>NUCLEOTIDE SEQUENCE [LARGE SCALE GENOMIC DNA]</scope>
</reference>
<dbReference type="Proteomes" id="UP000046373">
    <property type="component" value="Unassembled WGS sequence"/>
</dbReference>
<gene>
    <name evidence="1" type="ORF">MPLDJ20_330005</name>
</gene>
<dbReference type="AlphaFoldDB" id="A0A090GNW3"/>
<evidence type="ECO:0000313" key="2">
    <source>
        <dbReference type="Proteomes" id="UP000046373"/>
    </source>
</evidence>
<organism evidence="1 2">
    <name type="scientific">Mesorhizobium plurifarium</name>
    <dbReference type="NCBI Taxonomy" id="69974"/>
    <lineage>
        <taxon>Bacteria</taxon>
        <taxon>Pseudomonadati</taxon>
        <taxon>Pseudomonadota</taxon>
        <taxon>Alphaproteobacteria</taxon>
        <taxon>Hyphomicrobiales</taxon>
        <taxon>Phyllobacteriaceae</taxon>
        <taxon>Mesorhizobium</taxon>
    </lineage>
</organism>
<evidence type="ECO:0000313" key="1">
    <source>
        <dbReference type="EMBL" id="CDX41405.1"/>
    </source>
</evidence>
<protein>
    <submittedName>
        <fullName evidence="1">Histidine kinase</fullName>
    </submittedName>
</protein>
<dbReference type="Gene3D" id="3.30.565.10">
    <property type="entry name" value="Histidine kinase-like ATPase, C-terminal domain"/>
    <property type="match status" value="1"/>
</dbReference>
<accession>A0A090GNW3</accession>
<dbReference type="SUPFAM" id="SSF55874">
    <property type="entry name" value="ATPase domain of HSP90 chaperone/DNA topoisomerase II/histidine kinase"/>
    <property type="match status" value="1"/>
</dbReference>